<dbReference type="Pfam" id="PF04336">
    <property type="entry name" value="ACP_PD"/>
    <property type="match status" value="1"/>
</dbReference>
<dbReference type="PANTHER" id="PTHR38764">
    <property type="entry name" value="ACYL CARRIER PROTEIN PHOSPHODIESTERASE"/>
    <property type="match status" value="1"/>
</dbReference>
<evidence type="ECO:0000313" key="5">
    <source>
        <dbReference type="Proteomes" id="UP000435357"/>
    </source>
</evidence>
<dbReference type="RefSeq" id="WP_151166349.1">
    <property type="nucleotide sequence ID" value="NZ_WACR01000002.1"/>
</dbReference>
<keyword evidence="5" id="KW-1185">Reference proteome</keyword>
<name>A0A6N6M973_9FLAO</name>
<keyword evidence="3" id="KW-0443">Lipid metabolism</keyword>
<evidence type="ECO:0000313" key="4">
    <source>
        <dbReference type="EMBL" id="KAB1065525.1"/>
    </source>
</evidence>
<sequence>MNFLAHLLLSGKDEKLTVGNYLGDFVRSVQLRELSPQIVKGVELHHAIDSYTDAHQQFQQSVERLRPSYRKYAPVLTDIFYDYFLAKNWSEFSDQPLQEFALEMYELLNKNKAVFPPKAIRFLQFLESYNVLYNYGNKEGIQRVLNGMSRRASFDSRMDEAVVELKKFESDFNTEFMAFFPDLLQFCEKWIMDHE</sequence>
<reference evidence="4 5" key="1">
    <citation type="submission" date="2019-09" db="EMBL/GenBank/DDBJ databases">
        <title>Genomes of Cryomorphaceae.</title>
        <authorList>
            <person name="Bowman J.P."/>
        </authorList>
    </citation>
    <scope>NUCLEOTIDE SEQUENCE [LARGE SCALE GENOMIC DNA]</scope>
    <source>
        <strain evidence="4 5">KCTC 52047</strain>
    </source>
</reference>
<proteinExistence type="predicted"/>
<keyword evidence="2" id="KW-0378">Hydrolase</keyword>
<dbReference type="Proteomes" id="UP000435357">
    <property type="component" value="Unassembled WGS sequence"/>
</dbReference>
<dbReference type="EMBL" id="WACR01000002">
    <property type="protein sequence ID" value="KAB1065525.1"/>
    <property type="molecule type" value="Genomic_DNA"/>
</dbReference>
<protein>
    <submittedName>
        <fullName evidence="4">DUF479 domain-containing protein</fullName>
    </submittedName>
</protein>
<dbReference type="InterPro" id="IPR007431">
    <property type="entry name" value="ACP_PD"/>
</dbReference>
<evidence type="ECO:0000256" key="3">
    <source>
        <dbReference type="ARBA" id="ARBA00023098"/>
    </source>
</evidence>
<dbReference type="GO" id="GO:0008770">
    <property type="term" value="F:[acyl-carrier-protein] phosphodiesterase activity"/>
    <property type="evidence" value="ECO:0007669"/>
    <property type="project" value="InterPro"/>
</dbReference>
<organism evidence="4 5">
    <name type="scientific">Salibacter halophilus</name>
    <dbReference type="NCBI Taxonomy" id="1803916"/>
    <lineage>
        <taxon>Bacteria</taxon>
        <taxon>Pseudomonadati</taxon>
        <taxon>Bacteroidota</taxon>
        <taxon>Flavobacteriia</taxon>
        <taxon>Flavobacteriales</taxon>
        <taxon>Salibacteraceae</taxon>
        <taxon>Salibacter</taxon>
    </lineage>
</organism>
<gene>
    <name evidence="4" type="ORF">F3059_02405</name>
</gene>
<dbReference type="PANTHER" id="PTHR38764:SF1">
    <property type="entry name" value="ACYL CARRIER PROTEIN PHOSPHODIESTERASE"/>
    <property type="match status" value="1"/>
</dbReference>
<dbReference type="GO" id="GO:0006633">
    <property type="term" value="P:fatty acid biosynthetic process"/>
    <property type="evidence" value="ECO:0007669"/>
    <property type="project" value="InterPro"/>
</dbReference>
<keyword evidence="1" id="KW-0444">Lipid biosynthesis</keyword>
<evidence type="ECO:0000256" key="2">
    <source>
        <dbReference type="ARBA" id="ARBA00022801"/>
    </source>
</evidence>
<dbReference type="AlphaFoldDB" id="A0A6N6M973"/>
<dbReference type="OrthoDB" id="8442777at2"/>
<dbReference type="PIRSF" id="PIRSF011489">
    <property type="entry name" value="DUF479"/>
    <property type="match status" value="1"/>
</dbReference>
<evidence type="ECO:0000256" key="1">
    <source>
        <dbReference type="ARBA" id="ARBA00022516"/>
    </source>
</evidence>
<accession>A0A6N6M973</accession>
<comment type="caution">
    <text evidence="4">The sequence shown here is derived from an EMBL/GenBank/DDBJ whole genome shotgun (WGS) entry which is preliminary data.</text>
</comment>